<reference evidence="12 13" key="1">
    <citation type="submission" date="2014-06" db="EMBL/GenBank/DDBJ databases">
        <authorList>
            <person name="Swart Estienne"/>
        </authorList>
    </citation>
    <scope>NUCLEOTIDE SEQUENCE [LARGE SCALE GENOMIC DNA]</scope>
    <source>
        <strain evidence="12 13">130c</strain>
    </source>
</reference>
<evidence type="ECO:0000256" key="5">
    <source>
        <dbReference type="ARBA" id="ARBA00022664"/>
    </source>
</evidence>
<dbReference type="OMA" id="INWDQSR"/>
<organism evidence="12 13">
    <name type="scientific">Stylonychia lemnae</name>
    <name type="common">Ciliate</name>
    <dbReference type="NCBI Taxonomy" id="5949"/>
    <lineage>
        <taxon>Eukaryota</taxon>
        <taxon>Sar</taxon>
        <taxon>Alveolata</taxon>
        <taxon>Ciliophora</taxon>
        <taxon>Intramacronucleata</taxon>
        <taxon>Spirotrichea</taxon>
        <taxon>Stichotrichia</taxon>
        <taxon>Sporadotrichida</taxon>
        <taxon>Oxytrichidae</taxon>
        <taxon>Stylonychinae</taxon>
        <taxon>Stylonychia</taxon>
    </lineage>
</organism>
<evidence type="ECO:0000256" key="7">
    <source>
        <dbReference type="ARBA" id="ARBA00023242"/>
    </source>
</evidence>
<feature type="domain" description="SDE2-like" evidence="11">
    <location>
        <begin position="74"/>
        <end position="174"/>
    </location>
</feature>
<dbReference type="GO" id="GO:0006397">
    <property type="term" value="P:mRNA processing"/>
    <property type="evidence" value="ECO:0007669"/>
    <property type="project" value="UniProtKB-KW"/>
</dbReference>
<keyword evidence="8" id="KW-0131">Cell cycle</keyword>
<sequence length="256" mass="29742">MQEVLYCQTWNQKLLVLSLQKFPTFKKLINHLSKQLGIPTAFLRLVQANKNIHELSQLKTDYTLSVTLSNGLQGGKGGFGSLLRSMNPKKKQEQNFESCRDLSGRRLRNTLNESRLEEWKKRQEEEEKYVKEENAEYEKNKNNLQKAIHANNFKIDEKYKQQVQNGAKTIAESIKLGKLMNQKKREIKLEHKLKKKGIDLEELLKDENQVNTLNASNKIDKKNLNGLENPLKRSKLHHNELDKSSSLDKEMIKSSV</sequence>
<evidence type="ECO:0000256" key="3">
    <source>
        <dbReference type="ARBA" id="ARBA00008726"/>
    </source>
</evidence>
<comment type="similarity">
    <text evidence="3">Belongs to the SDE2 family.</text>
</comment>
<keyword evidence="9" id="KW-0175">Coiled coil</keyword>
<feature type="compositionally biased region" description="Basic and acidic residues" evidence="10">
    <location>
        <begin position="237"/>
        <end position="256"/>
    </location>
</feature>
<dbReference type="InParanoid" id="A0A077ZT33"/>
<evidence type="ECO:0000256" key="9">
    <source>
        <dbReference type="SAM" id="Coils"/>
    </source>
</evidence>
<keyword evidence="6" id="KW-0508">mRNA splicing</keyword>
<evidence type="ECO:0000256" key="1">
    <source>
        <dbReference type="ARBA" id="ARBA00004123"/>
    </source>
</evidence>
<proteinExistence type="inferred from homology"/>
<dbReference type="GO" id="GO:0005634">
    <property type="term" value="C:nucleus"/>
    <property type="evidence" value="ECO:0007669"/>
    <property type="project" value="UniProtKB-SubCell"/>
</dbReference>
<dbReference type="Pfam" id="PF22782">
    <property type="entry name" value="SDE2"/>
    <property type="match status" value="1"/>
</dbReference>
<protein>
    <recommendedName>
        <fullName evidence="11">SDE2-like domain-containing protein</fullName>
    </recommendedName>
</protein>
<evidence type="ECO:0000256" key="8">
    <source>
        <dbReference type="ARBA" id="ARBA00023306"/>
    </source>
</evidence>
<dbReference type="AlphaFoldDB" id="A0A077ZT33"/>
<evidence type="ECO:0000313" key="13">
    <source>
        <dbReference type="Proteomes" id="UP000039865"/>
    </source>
</evidence>
<comment type="subcellular location">
    <subcellularLocation>
        <location evidence="2">Cytoplasm</location>
    </subcellularLocation>
    <subcellularLocation>
        <location evidence="1">Nucleus</location>
    </subcellularLocation>
</comment>
<evidence type="ECO:0000256" key="4">
    <source>
        <dbReference type="ARBA" id="ARBA00022490"/>
    </source>
</evidence>
<dbReference type="PANTHER" id="PTHR12786:SF1">
    <property type="entry name" value="SPLICING REGULATOR SDE2"/>
    <property type="match status" value="1"/>
</dbReference>
<keyword evidence="5" id="KW-0507">mRNA processing</keyword>
<gene>
    <name evidence="12" type="primary">Contig6223.g6659</name>
    <name evidence="12" type="ORF">STYLEM_573</name>
</gene>
<name>A0A077ZT33_STYLE</name>
<accession>A0A077ZT33</accession>
<dbReference type="Proteomes" id="UP000039865">
    <property type="component" value="Unassembled WGS sequence"/>
</dbReference>
<evidence type="ECO:0000256" key="6">
    <source>
        <dbReference type="ARBA" id="ARBA00023187"/>
    </source>
</evidence>
<keyword evidence="7" id="KW-0539">Nucleus</keyword>
<feature type="region of interest" description="Disordered" evidence="10">
    <location>
        <begin position="215"/>
        <end position="256"/>
    </location>
</feature>
<evidence type="ECO:0000256" key="10">
    <source>
        <dbReference type="SAM" id="MobiDB-lite"/>
    </source>
</evidence>
<keyword evidence="4" id="KW-0963">Cytoplasm</keyword>
<dbReference type="InterPro" id="IPR051421">
    <property type="entry name" value="RNA_Proc_DNA_Dmg_Regulator"/>
</dbReference>
<evidence type="ECO:0000313" key="12">
    <source>
        <dbReference type="EMBL" id="CDW71626.1"/>
    </source>
</evidence>
<keyword evidence="13" id="KW-1185">Reference proteome</keyword>
<dbReference type="PANTHER" id="PTHR12786">
    <property type="entry name" value="SPLICING FACTOR SF3A-RELATED"/>
    <property type="match status" value="1"/>
</dbReference>
<evidence type="ECO:0000256" key="2">
    <source>
        <dbReference type="ARBA" id="ARBA00004496"/>
    </source>
</evidence>
<dbReference type="InterPro" id="IPR053822">
    <property type="entry name" value="SDE2-like_dom"/>
</dbReference>
<dbReference type="EMBL" id="CCKQ01000545">
    <property type="protein sequence ID" value="CDW71626.1"/>
    <property type="molecule type" value="Genomic_DNA"/>
</dbReference>
<evidence type="ECO:0000259" key="11">
    <source>
        <dbReference type="Pfam" id="PF22782"/>
    </source>
</evidence>
<dbReference type="GO" id="GO:0005737">
    <property type="term" value="C:cytoplasm"/>
    <property type="evidence" value="ECO:0007669"/>
    <property type="project" value="UniProtKB-SubCell"/>
</dbReference>
<dbReference type="GO" id="GO:0008380">
    <property type="term" value="P:RNA splicing"/>
    <property type="evidence" value="ECO:0007669"/>
    <property type="project" value="UniProtKB-KW"/>
</dbReference>
<feature type="coiled-coil region" evidence="9">
    <location>
        <begin position="116"/>
        <end position="150"/>
    </location>
</feature>